<dbReference type="Gene3D" id="3.40.50.150">
    <property type="entry name" value="Vaccinia Virus protein VP39"/>
    <property type="match status" value="1"/>
</dbReference>
<sequence length="223" mass="25977">MSNLNLYRIEKDHIRENLSKYTRKAFKLLSKCKNPHILDIGCGTGVPTIELATLSDGHVIGIDIDVTSLNLLQRKIREMGLNNRVSVIKDSILTIDFPEESFDIIWSEGSIFVIGFENGIRKWRRFLKPKGFLVIHDENKDKTKKLELITKYGYTSIAQFELSDNLWWLEYYTPLEQLIQEFRHKYPNDSDLSNELDKDQIEIDKCKSNSIVISSFFVIMQKV</sequence>
<dbReference type="SUPFAM" id="SSF53335">
    <property type="entry name" value="S-adenosyl-L-methionine-dependent methyltransferases"/>
    <property type="match status" value="1"/>
</dbReference>
<name>X1FLS4_9ZZZZ</name>
<dbReference type="InterPro" id="IPR041698">
    <property type="entry name" value="Methyltransf_25"/>
</dbReference>
<dbReference type="CDD" id="cd02440">
    <property type="entry name" value="AdoMet_MTases"/>
    <property type="match status" value="1"/>
</dbReference>
<accession>X1FLS4</accession>
<gene>
    <name evidence="2" type="ORF">S03H2_01717</name>
</gene>
<comment type="caution">
    <text evidence="2">The sequence shown here is derived from an EMBL/GenBank/DDBJ whole genome shotgun (WGS) entry which is preliminary data.</text>
</comment>
<dbReference type="PANTHER" id="PTHR43667">
    <property type="entry name" value="CYCLOPROPANE-FATTY-ACYL-PHOSPHOLIPID SYNTHASE"/>
    <property type="match status" value="1"/>
</dbReference>
<dbReference type="PANTHER" id="PTHR43667:SF2">
    <property type="entry name" value="FATTY ACID C-METHYL TRANSFERASE"/>
    <property type="match status" value="1"/>
</dbReference>
<dbReference type="Pfam" id="PF13649">
    <property type="entry name" value="Methyltransf_25"/>
    <property type="match status" value="1"/>
</dbReference>
<evidence type="ECO:0000313" key="2">
    <source>
        <dbReference type="EMBL" id="GAH21728.1"/>
    </source>
</evidence>
<dbReference type="AlphaFoldDB" id="X1FLS4"/>
<dbReference type="EMBL" id="BARU01000524">
    <property type="protein sequence ID" value="GAH21728.1"/>
    <property type="molecule type" value="Genomic_DNA"/>
</dbReference>
<feature type="domain" description="Methyltransferase" evidence="1">
    <location>
        <begin position="37"/>
        <end position="131"/>
    </location>
</feature>
<evidence type="ECO:0000259" key="1">
    <source>
        <dbReference type="Pfam" id="PF13649"/>
    </source>
</evidence>
<organism evidence="2">
    <name type="scientific">marine sediment metagenome</name>
    <dbReference type="NCBI Taxonomy" id="412755"/>
    <lineage>
        <taxon>unclassified sequences</taxon>
        <taxon>metagenomes</taxon>
        <taxon>ecological metagenomes</taxon>
    </lineage>
</organism>
<protein>
    <recommendedName>
        <fullName evidence="1">Methyltransferase domain-containing protein</fullName>
    </recommendedName>
</protein>
<dbReference type="InterPro" id="IPR029063">
    <property type="entry name" value="SAM-dependent_MTases_sf"/>
</dbReference>
<proteinExistence type="predicted"/>
<reference evidence="2" key="1">
    <citation type="journal article" date="2014" name="Front. Microbiol.">
        <title>High frequency of phylogenetically diverse reductive dehalogenase-homologous genes in deep subseafloor sedimentary metagenomes.</title>
        <authorList>
            <person name="Kawai M."/>
            <person name="Futagami T."/>
            <person name="Toyoda A."/>
            <person name="Takaki Y."/>
            <person name="Nishi S."/>
            <person name="Hori S."/>
            <person name="Arai W."/>
            <person name="Tsubouchi T."/>
            <person name="Morono Y."/>
            <person name="Uchiyama I."/>
            <person name="Ito T."/>
            <person name="Fujiyama A."/>
            <person name="Inagaki F."/>
            <person name="Takami H."/>
        </authorList>
    </citation>
    <scope>NUCLEOTIDE SEQUENCE</scope>
    <source>
        <strain evidence="2">Expedition CK06-06</strain>
    </source>
</reference>
<dbReference type="InterPro" id="IPR050723">
    <property type="entry name" value="CFA/CMAS"/>
</dbReference>